<accession>A0A7K1J7M5</accession>
<sequence>MQLMEALDKAALKLSHYAIGNVTEWNDYWLFHPMDPDDPDTAILDPPVIKINKKTGEESLSTITDPDWRSIMKESKLVQMPEGVLPYMEHYTPYTSK</sequence>
<name>A0A7K1J7M5_9BIFI</name>
<reference evidence="1 2" key="1">
    <citation type="submission" date="2019-09" db="EMBL/GenBank/DDBJ databases">
        <title>Bifidobacterium canis sp. nov., isolated from the digestive tract of German Shepherd dog puppy.</title>
        <authorList>
            <person name="Bunesova V."/>
        </authorList>
    </citation>
    <scope>NUCLEOTIDE SEQUENCE [LARGE SCALE GENOMIC DNA]</scope>
    <source>
        <strain evidence="1 2">GSD1FS</strain>
    </source>
</reference>
<comment type="caution">
    <text evidence="1">The sequence shown here is derived from an EMBL/GenBank/DDBJ whole genome shotgun (WGS) entry which is preliminary data.</text>
</comment>
<protein>
    <submittedName>
        <fullName evidence="1">Uncharacterized protein</fullName>
    </submittedName>
</protein>
<dbReference type="RefSeq" id="WP_155589370.1">
    <property type="nucleotide sequence ID" value="NZ_WNLP01000017.1"/>
</dbReference>
<keyword evidence="2" id="KW-1185">Reference proteome</keyword>
<organism evidence="1 2">
    <name type="scientific">Bifidobacterium canis</name>
    <dbReference type="NCBI Taxonomy" id="2610880"/>
    <lineage>
        <taxon>Bacteria</taxon>
        <taxon>Bacillati</taxon>
        <taxon>Actinomycetota</taxon>
        <taxon>Actinomycetes</taxon>
        <taxon>Bifidobacteriales</taxon>
        <taxon>Bifidobacteriaceae</taxon>
        <taxon>Bifidobacterium</taxon>
    </lineage>
</organism>
<gene>
    <name evidence="1" type="ORF">GSD1FS_1969</name>
</gene>
<dbReference type="EMBL" id="WNLP01000017">
    <property type="protein sequence ID" value="MUH60587.1"/>
    <property type="molecule type" value="Genomic_DNA"/>
</dbReference>
<proteinExistence type="predicted"/>
<dbReference type="AlphaFoldDB" id="A0A7K1J7M5"/>
<evidence type="ECO:0000313" key="1">
    <source>
        <dbReference type="EMBL" id="MUH60587.1"/>
    </source>
</evidence>
<dbReference type="Proteomes" id="UP000487882">
    <property type="component" value="Unassembled WGS sequence"/>
</dbReference>
<evidence type="ECO:0000313" key="2">
    <source>
        <dbReference type="Proteomes" id="UP000487882"/>
    </source>
</evidence>